<keyword evidence="7" id="KW-1185">Reference proteome</keyword>
<keyword evidence="3" id="KW-0472">Membrane</keyword>
<evidence type="ECO:0000256" key="3">
    <source>
        <dbReference type="SAM" id="Phobius"/>
    </source>
</evidence>
<feature type="chain" id="PRO_5003038470" evidence="4">
    <location>
        <begin position="22"/>
        <end position="336"/>
    </location>
</feature>
<feature type="transmembrane region" description="Helical" evidence="3">
    <location>
        <begin position="201"/>
        <end position="230"/>
    </location>
</feature>
<dbReference type="InterPro" id="IPR020067">
    <property type="entry name" value="Frizzled_dom"/>
</dbReference>
<evidence type="ECO:0000313" key="6">
    <source>
        <dbReference type="EMBL" id="EFC38092.1"/>
    </source>
</evidence>
<keyword evidence="3" id="KW-1133">Transmembrane helix</keyword>
<dbReference type="SUPFAM" id="SSF63501">
    <property type="entry name" value="Frizzled cysteine-rich domain"/>
    <property type="match status" value="1"/>
</dbReference>
<reference evidence="6 7" key="1">
    <citation type="journal article" date="2010" name="Cell">
        <title>The genome of Naegleria gruberi illuminates early eukaryotic versatility.</title>
        <authorList>
            <person name="Fritz-Laylin L.K."/>
            <person name="Prochnik S.E."/>
            <person name="Ginger M.L."/>
            <person name="Dacks J.B."/>
            <person name="Carpenter M.L."/>
            <person name="Field M.C."/>
            <person name="Kuo A."/>
            <person name="Paredez A."/>
            <person name="Chapman J."/>
            <person name="Pham J."/>
            <person name="Shu S."/>
            <person name="Neupane R."/>
            <person name="Cipriano M."/>
            <person name="Mancuso J."/>
            <person name="Tu H."/>
            <person name="Salamov A."/>
            <person name="Lindquist E."/>
            <person name="Shapiro H."/>
            <person name="Lucas S."/>
            <person name="Grigoriev I.V."/>
            <person name="Cande W.Z."/>
            <person name="Fulton C."/>
            <person name="Rokhsar D.S."/>
            <person name="Dawson S.C."/>
        </authorList>
    </citation>
    <scope>NUCLEOTIDE SEQUENCE [LARGE SCALE GENOMIC DNA]</scope>
    <source>
        <strain evidence="6 7">NEG-M</strain>
    </source>
</reference>
<dbReference type="OrthoDB" id="10502028at2759"/>
<keyword evidence="3" id="KW-0812">Transmembrane</keyword>
<proteinExistence type="predicted"/>
<dbReference type="Gene3D" id="1.10.2000.10">
    <property type="entry name" value="Frizzled cysteine-rich domain"/>
    <property type="match status" value="1"/>
</dbReference>
<dbReference type="EMBL" id="GG738911">
    <property type="protein sequence ID" value="EFC38092.1"/>
    <property type="molecule type" value="Genomic_DNA"/>
</dbReference>
<feature type="compositionally biased region" description="Low complexity" evidence="2">
    <location>
        <begin position="294"/>
        <end position="313"/>
    </location>
</feature>
<evidence type="ECO:0000256" key="1">
    <source>
        <dbReference type="ARBA" id="ARBA00023157"/>
    </source>
</evidence>
<evidence type="ECO:0000259" key="5">
    <source>
        <dbReference type="PROSITE" id="PS50038"/>
    </source>
</evidence>
<dbReference type="Proteomes" id="UP000006671">
    <property type="component" value="Unassembled WGS sequence"/>
</dbReference>
<keyword evidence="1" id="KW-1015">Disulfide bond</keyword>
<dbReference type="KEGG" id="ngr:NAEGRDRAFT_81731"/>
<protein>
    <submittedName>
        <fullName evidence="6">Predicted protein</fullName>
    </submittedName>
</protein>
<feature type="compositionally biased region" description="Polar residues" evidence="2">
    <location>
        <begin position="326"/>
        <end position="336"/>
    </location>
</feature>
<dbReference type="VEuPathDB" id="AmoebaDB:NAEGRDRAFT_81731"/>
<feature type="domain" description="FZ" evidence="5">
    <location>
        <begin position="56"/>
        <end position="192"/>
    </location>
</feature>
<dbReference type="RefSeq" id="XP_002670836.1">
    <property type="nucleotide sequence ID" value="XM_002670790.1"/>
</dbReference>
<gene>
    <name evidence="6" type="ORF">NAEGRDRAFT_81731</name>
</gene>
<keyword evidence="4" id="KW-0732">Signal</keyword>
<dbReference type="PROSITE" id="PS50038">
    <property type="entry name" value="FZ"/>
    <property type="match status" value="1"/>
</dbReference>
<evidence type="ECO:0000313" key="7">
    <source>
        <dbReference type="Proteomes" id="UP000006671"/>
    </source>
</evidence>
<evidence type="ECO:0000256" key="4">
    <source>
        <dbReference type="SAM" id="SignalP"/>
    </source>
</evidence>
<sequence length="336" mass="36999">MLKPTILIVIILLFHQFFINCQQSFEIAKFISEQNEQFKQEINQEFEFPIHSSRNIQQESCVPLTTPVEYCSGLIPNNISYITSRSLNTVEPRLISQIDNFITKMEVNYGSITSNCKNSAIDLYCSMSFKRCVHDRSRGLVELYKPCQYLCQELYLNCIPDRKVAIASSRNDCGDENYPKGAYSVQPTCTDIYFDRDVTSYYIMSFTLLGVGLLSSLMCGGSFLICICCAKSIKPSNSTIGDAYSHQQESDTNSRQSINSGFRFSIDEGKPMFSNSPIINSSINSTNSVGGGVNTTSGNAANTTTTTASGNSNAFGGNDNDGLTVINISGGDNDSN</sequence>
<dbReference type="AlphaFoldDB" id="D2VYP0"/>
<dbReference type="InterPro" id="IPR036790">
    <property type="entry name" value="Frizzled_dom_sf"/>
</dbReference>
<dbReference type="GeneID" id="8857987"/>
<feature type="region of interest" description="Disordered" evidence="2">
    <location>
        <begin position="294"/>
        <end position="336"/>
    </location>
</feature>
<feature type="signal peptide" evidence="4">
    <location>
        <begin position="1"/>
        <end position="21"/>
    </location>
</feature>
<organism evidence="7">
    <name type="scientific">Naegleria gruberi</name>
    <name type="common">Amoeba</name>
    <dbReference type="NCBI Taxonomy" id="5762"/>
    <lineage>
        <taxon>Eukaryota</taxon>
        <taxon>Discoba</taxon>
        <taxon>Heterolobosea</taxon>
        <taxon>Tetramitia</taxon>
        <taxon>Eutetramitia</taxon>
        <taxon>Vahlkampfiidae</taxon>
        <taxon>Naegleria</taxon>
    </lineage>
</organism>
<dbReference type="InParanoid" id="D2VYP0"/>
<name>D2VYP0_NAEGR</name>
<evidence type="ECO:0000256" key="2">
    <source>
        <dbReference type="SAM" id="MobiDB-lite"/>
    </source>
</evidence>
<accession>D2VYP0</accession>